<reference evidence="4" key="1">
    <citation type="submission" date="2016-10" db="EMBL/GenBank/DDBJ databases">
        <authorList>
            <person name="Varghese N."/>
            <person name="Submissions S."/>
        </authorList>
    </citation>
    <scope>NUCLEOTIDE SEQUENCE [LARGE SCALE GENOMIC DNA]</scope>
    <source>
        <strain evidence="4">CGMCC 1.12397</strain>
    </source>
</reference>
<dbReference type="AlphaFoldDB" id="A0A1H1DDT7"/>
<feature type="region of interest" description="Disordered" evidence="1">
    <location>
        <begin position="76"/>
        <end position="145"/>
    </location>
</feature>
<evidence type="ECO:0000313" key="3">
    <source>
        <dbReference type="EMBL" id="SDQ74560.1"/>
    </source>
</evidence>
<sequence>MQTATDGGPMAAAYRWLHGFWKYYRRYTHTAIHTASAAALTGFGLLIFIDPLFVALAIAAYVCPPLVLYGLGVDVGEESDSSSETAVRAESRTDADGHSDAGSDGDSDTDSDSDGGDGDSDGPDADADGVDTDTDGSDTDTDTDG</sequence>
<keyword evidence="2" id="KW-0472">Membrane</keyword>
<dbReference type="Proteomes" id="UP000199289">
    <property type="component" value="Unassembled WGS sequence"/>
</dbReference>
<feature type="compositionally biased region" description="Basic and acidic residues" evidence="1">
    <location>
        <begin position="87"/>
        <end position="101"/>
    </location>
</feature>
<keyword evidence="2" id="KW-1133">Transmembrane helix</keyword>
<keyword evidence="2" id="KW-0812">Transmembrane</keyword>
<evidence type="ECO:0000313" key="4">
    <source>
        <dbReference type="Proteomes" id="UP000199289"/>
    </source>
</evidence>
<accession>A0A1H1DDT7</accession>
<proteinExistence type="predicted"/>
<organism evidence="3 4">
    <name type="scientific">Halopelagius longus</name>
    <dbReference type="NCBI Taxonomy" id="1236180"/>
    <lineage>
        <taxon>Archaea</taxon>
        <taxon>Methanobacteriati</taxon>
        <taxon>Methanobacteriota</taxon>
        <taxon>Stenosarchaea group</taxon>
        <taxon>Halobacteria</taxon>
        <taxon>Halobacteriales</taxon>
        <taxon>Haloferacaceae</taxon>
    </lineage>
</organism>
<dbReference type="RefSeq" id="WP_217629015.1">
    <property type="nucleotide sequence ID" value="NZ_FNKQ01000003.1"/>
</dbReference>
<dbReference type="EMBL" id="FNKQ01000003">
    <property type="protein sequence ID" value="SDQ74560.1"/>
    <property type="molecule type" value="Genomic_DNA"/>
</dbReference>
<feature type="transmembrane region" description="Helical" evidence="2">
    <location>
        <begin position="35"/>
        <end position="62"/>
    </location>
</feature>
<name>A0A1H1DDT7_9EURY</name>
<gene>
    <name evidence="3" type="ORF">SAMN05216278_2361</name>
</gene>
<evidence type="ECO:0000256" key="1">
    <source>
        <dbReference type="SAM" id="MobiDB-lite"/>
    </source>
</evidence>
<evidence type="ECO:0000256" key="2">
    <source>
        <dbReference type="SAM" id="Phobius"/>
    </source>
</evidence>
<feature type="compositionally biased region" description="Acidic residues" evidence="1">
    <location>
        <begin position="103"/>
        <end position="145"/>
    </location>
</feature>
<protein>
    <submittedName>
        <fullName evidence="3">Uncharacterized protein</fullName>
    </submittedName>
</protein>
<dbReference type="OrthoDB" id="214923at2157"/>